<dbReference type="InterPro" id="IPR013083">
    <property type="entry name" value="Znf_RING/FYVE/PHD"/>
</dbReference>
<evidence type="ECO:0000256" key="3">
    <source>
        <dbReference type="ARBA" id="ARBA00022833"/>
    </source>
</evidence>
<dbReference type="InterPro" id="IPR017907">
    <property type="entry name" value="Znf_RING_CS"/>
</dbReference>
<dbReference type="GO" id="GO:0008270">
    <property type="term" value="F:zinc ion binding"/>
    <property type="evidence" value="ECO:0007669"/>
    <property type="project" value="UniProtKB-KW"/>
</dbReference>
<accession>A0A564Z4S2</accession>
<dbReference type="EMBL" id="CABIJS010000665">
    <property type="protein sequence ID" value="VUZ54521.1"/>
    <property type="molecule type" value="Genomic_DNA"/>
</dbReference>
<keyword evidence="3" id="KW-0862">Zinc</keyword>
<dbReference type="Pfam" id="PF13639">
    <property type="entry name" value="zf-RING_2"/>
    <property type="match status" value="1"/>
</dbReference>
<dbReference type="SMART" id="SM00184">
    <property type="entry name" value="RING"/>
    <property type="match status" value="1"/>
</dbReference>
<sequence length="255" mass="29034">MEATGSDAKDSDDLCLVCLQNFQSPVGRPESCTHVFCLSCIEEAARRKNECPLCRRRFRHIQVSEHIGRDIIKTIEIPRQLTTPNEIVGVIAYDLIGLSEELERLHSRLRGLHGNQIWLKIIMERSPIEFAQLPPSIKELEDLMAKILMEAGLEPRFTLPMHIRDGIITPDIHTSPSLSPNPLSLPSVFIQALQPAISLFPLLLCDEDQKRMQDITVNVMPTSRPEANVSSREYGRKEEGQWAVVKRQKRNNPWI</sequence>
<evidence type="ECO:0000259" key="5">
    <source>
        <dbReference type="PROSITE" id="PS50089"/>
    </source>
</evidence>
<evidence type="ECO:0000256" key="1">
    <source>
        <dbReference type="ARBA" id="ARBA00022723"/>
    </source>
</evidence>
<proteinExistence type="predicted"/>
<dbReference type="PROSITE" id="PS00518">
    <property type="entry name" value="ZF_RING_1"/>
    <property type="match status" value="1"/>
</dbReference>
<evidence type="ECO:0000313" key="7">
    <source>
        <dbReference type="Proteomes" id="UP000321570"/>
    </source>
</evidence>
<protein>
    <recommendedName>
        <fullName evidence="5">RING-type domain-containing protein</fullName>
    </recommendedName>
</protein>
<keyword evidence="7" id="KW-1185">Reference proteome</keyword>
<dbReference type="Gene3D" id="3.30.40.10">
    <property type="entry name" value="Zinc/RING finger domain, C3HC4 (zinc finger)"/>
    <property type="match status" value="1"/>
</dbReference>
<gene>
    <name evidence="6" type="ORF">WMSIL1_LOCUS12616</name>
</gene>
<evidence type="ECO:0000256" key="2">
    <source>
        <dbReference type="ARBA" id="ARBA00022771"/>
    </source>
</evidence>
<dbReference type="AlphaFoldDB" id="A0A564Z4S2"/>
<feature type="domain" description="RING-type" evidence="5">
    <location>
        <begin position="15"/>
        <end position="55"/>
    </location>
</feature>
<dbReference type="Proteomes" id="UP000321570">
    <property type="component" value="Unassembled WGS sequence"/>
</dbReference>
<dbReference type="InterPro" id="IPR001841">
    <property type="entry name" value="Znf_RING"/>
</dbReference>
<dbReference type="PANTHER" id="PTHR12618">
    <property type="entry name" value="PHD AND RING FINGER DOMAIN-CONTAINING PROTEIN 1"/>
    <property type="match status" value="1"/>
</dbReference>
<dbReference type="InterPro" id="IPR047157">
    <property type="entry name" value="PHRF1/Atg35"/>
</dbReference>
<organism evidence="6 7">
    <name type="scientific">Hymenolepis diminuta</name>
    <name type="common">Rat tapeworm</name>
    <dbReference type="NCBI Taxonomy" id="6216"/>
    <lineage>
        <taxon>Eukaryota</taxon>
        <taxon>Metazoa</taxon>
        <taxon>Spiralia</taxon>
        <taxon>Lophotrochozoa</taxon>
        <taxon>Platyhelminthes</taxon>
        <taxon>Cestoda</taxon>
        <taxon>Eucestoda</taxon>
        <taxon>Cyclophyllidea</taxon>
        <taxon>Hymenolepididae</taxon>
        <taxon>Hymenolepis</taxon>
    </lineage>
</organism>
<dbReference type="SUPFAM" id="SSF57850">
    <property type="entry name" value="RING/U-box"/>
    <property type="match status" value="1"/>
</dbReference>
<reference evidence="6 7" key="1">
    <citation type="submission" date="2019-07" db="EMBL/GenBank/DDBJ databases">
        <authorList>
            <person name="Jastrzebski P J."/>
            <person name="Paukszto L."/>
            <person name="Jastrzebski P J."/>
        </authorList>
    </citation>
    <scope>NUCLEOTIDE SEQUENCE [LARGE SCALE GENOMIC DNA]</scope>
    <source>
        <strain evidence="6 7">WMS-il1</strain>
    </source>
</reference>
<dbReference type="PANTHER" id="PTHR12618:SF20">
    <property type="entry name" value="PHD AND RING FINGER DOMAIN-CONTAINING PROTEIN 1"/>
    <property type="match status" value="1"/>
</dbReference>
<evidence type="ECO:0000256" key="4">
    <source>
        <dbReference type="PROSITE-ProRule" id="PRU00175"/>
    </source>
</evidence>
<evidence type="ECO:0000313" key="6">
    <source>
        <dbReference type="EMBL" id="VUZ54521.1"/>
    </source>
</evidence>
<dbReference type="PROSITE" id="PS50089">
    <property type="entry name" value="ZF_RING_2"/>
    <property type="match status" value="1"/>
</dbReference>
<name>A0A564Z4S2_HYMDI</name>
<keyword evidence="1" id="KW-0479">Metal-binding</keyword>
<keyword evidence="2 4" id="KW-0863">Zinc-finger</keyword>